<dbReference type="Proteomes" id="UP000078546">
    <property type="component" value="Unassembled WGS sequence"/>
</dbReference>
<accession>A0A1A8WGG1</accession>
<dbReference type="Proteomes" id="UP000078560">
    <property type="component" value="Unassembled WGS sequence"/>
</dbReference>
<sequence>MAYSFRDDDMHYLLSTINYRQLEKHTYQYKGDEIYCEELEKLSTNYEGIKEICIHITGVLNEINNLPITTLFQDRCEFVNYWIFDKLFKTYPTHNIYEIILRLLNIRQKKDPNDICIIRQDLNVKNDFYKMKLLYDYALDNNTIQQNNEKRDFTCSKTYSDYITNYHKNYHDVKGECDNGDTKLYCELFRKINQIVNKNNLLLLKPCLLKISTMSDSEEVGSIKTRETLDTAKFGDEEHGEKAVVNSLQSSSTDLSVDTTSSTSMAIVFPLIGISLIIFILHKFTPLGFWIQSRWVKKKTIGLYNDEEEIDKCLGNTYESSNKNTDNNEHNVSYHAFRNSSY</sequence>
<dbReference type="AlphaFoldDB" id="A0A1A8WGG1"/>
<dbReference type="Pfam" id="PF05795">
    <property type="entry name" value="Plasmodium_Vir"/>
    <property type="match status" value="2"/>
</dbReference>
<dbReference type="InterPro" id="IPR008780">
    <property type="entry name" value="Plasmodium_Vir"/>
</dbReference>
<keyword evidence="1" id="KW-0812">Transmembrane</keyword>
<protein>
    <submittedName>
        <fullName evidence="2">PIR Superfamily Protein</fullName>
    </submittedName>
</protein>
<organism evidence="2 5">
    <name type="scientific">Plasmodium ovale curtisi</name>
    <dbReference type="NCBI Taxonomy" id="864141"/>
    <lineage>
        <taxon>Eukaryota</taxon>
        <taxon>Sar</taxon>
        <taxon>Alveolata</taxon>
        <taxon>Apicomplexa</taxon>
        <taxon>Aconoidasida</taxon>
        <taxon>Haemosporida</taxon>
        <taxon>Plasmodiidae</taxon>
        <taxon>Plasmodium</taxon>
        <taxon>Plasmodium (Plasmodium)</taxon>
    </lineage>
</organism>
<proteinExistence type="predicted"/>
<evidence type="ECO:0000313" key="3">
    <source>
        <dbReference type="EMBL" id="SBT02443.1"/>
    </source>
</evidence>
<reference evidence="4 5" key="1">
    <citation type="submission" date="2016-05" db="EMBL/GenBank/DDBJ databases">
        <authorList>
            <person name="Naeem Raeece"/>
        </authorList>
    </citation>
    <scope>NUCLEOTIDE SEQUENCE [LARGE SCALE GENOMIC DNA]</scope>
</reference>
<evidence type="ECO:0000256" key="1">
    <source>
        <dbReference type="SAM" id="Phobius"/>
    </source>
</evidence>
<dbReference type="EMBL" id="FLQV01003415">
    <property type="protein sequence ID" value="SBT02443.1"/>
    <property type="molecule type" value="Genomic_DNA"/>
</dbReference>
<keyword evidence="1" id="KW-0472">Membrane</keyword>
<evidence type="ECO:0000313" key="5">
    <source>
        <dbReference type="Proteomes" id="UP000078560"/>
    </source>
</evidence>
<keyword evidence="1" id="KW-1133">Transmembrane helix</keyword>
<name>A0A1A8WGG1_PLAOA</name>
<evidence type="ECO:0000313" key="4">
    <source>
        <dbReference type="Proteomes" id="UP000078546"/>
    </source>
</evidence>
<feature type="transmembrane region" description="Helical" evidence="1">
    <location>
        <begin position="267"/>
        <end position="291"/>
    </location>
</feature>
<gene>
    <name evidence="3" type="ORF">POVCU1_076910</name>
    <name evidence="2" type="ORF">POVCU2_0064240</name>
</gene>
<reference evidence="2" key="2">
    <citation type="submission" date="2016-05" db="EMBL/GenBank/DDBJ databases">
        <authorList>
            <person name="Lavstsen T."/>
            <person name="Jespersen J.S."/>
        </authorList>
    </citation>
    <scope>NUCLEOTIDE SEQUENCE [LARGE SCALE GENOMIC DNA]</scope>
</reference>
<evidence type="ECO:0000313" key="2">
    <source>
        <dbReference type="EMBL" id="SBS90889.1"/>
    </source>
</evidence>
<dbReference type="EMBL" id="FLQU01001005">
    <property type="protein sequence ID" value="SBS90889.1"/>
    <property type="molecule type" value="Genomic_DNA"/>
</dbReference>